<dbReference type="Pfam" id="PF01370">
    <property type="entry name" value="Epimerase"/>
    <property type="match status" value="1"/>
</dbReference>
<feature type="non-terminal residue" evidence="6">
    <location>
        <position position="182"/>
    </location>
</feature>
<gene>
    <name evidence="6" type="ORF">LCGC14_2048230</name>
</gene>
<reference evidence="6" key="1">
    <citation type="journal article" date="2015" name="Nature">
        <title>Complex archaea that bridge the gap between prokaryotes and eukaryotes.</title>
        <authorList>
            <person name="Spang A."/>
            <person name="Saw J.H."/>
            <person name="Jorgensen S.L."/>
            <person name="Zaremba-Niedzwiedzka K."/>
            <person name="Martijn J."/>
            <person name="Lind A.E."/>
            <person name="van Eijk R."/>
            <person name="Schleper C."/>
            <person name="Guy L."/>
            <person name="Ettema T.J."/>
        </authorList>
    </citation>
    <scope>NUCLEOTIDE SEQUENCE</scope>
</reference>
<dbReference type="GO" id="GO:0048040">
    <property type="term" value="F:UDP-glucuronate decarboxylase activity"/>
    <property type="evidence" value="ECO:0007669"/>
    <property type="project" value="TreeGrafter"/>
</dbReference>
<name>A0A0F9HLR0_9ZZZZ</name>
<dbReference type="Gene3D" id="3.40.50.720">
    <property type="entry name" value="NAD(P)-binding Rossmann-like Domain"/>
    <property type="match status" value="1"/>
</dbReference>
<accession>A0A0F9HLR0</accession>
<proteinExistence type="predicted"/>
<dbReference type="GO" id="GO:0070403">
    <property type="term" value="F:NAD+ binding"/>
    <property type="evidence" value="ECO:0007669"/>
    <property type="project" value="InterPro"/>
</dbReference>
<keyword evidence="2" id="KW-0210">Decarboxylase</keyword>
<dbReference type="EMBL" id="LAZR01024155">
    <property type="protein sequence ID" value="KKL76102.1"/>
    <property type="molecule type" value="Genomic_DNA"/>
</dbReference>
<evidence type="ECO:0000259" key="5">
    <source>
        <dbReference type="Pfam" id="PF01370"/>
    </source>
</evidence>
<dbReference type="InterPro" id="IPR001509">
    <property type="entry name" value="Epimerase_deHydtase"/>
</dbReference>
<dbReference type="GO" id="GO:0005737">
    <property type="term" value="C:cytoplasm"/>
    <property type="evidence" value="ECO:0007669"/>
    <property type="project" value="TreeGrafter"/>
</dbReference>
<dbReference type="PANTHER" id="PTHR43078">
    <property type="entry name" value="UDP-GLUCURONIC ACID DECARBOXYLASE-RELATED"/>
    <property type="match status" value="1"/>
</dbReference>
<dbReference type="PANTHER" id="PTHR43078:SF7">
    <property type="entry name" value="UDP-GLUCURONATE DECARBOXYLASE"/>
    <property type="match status" value="1"/>
</dbReference>
<protein>
    <recommendedName>
        <fullName evidence="5">NAD-dependent epimerase/dehydratase domain-containing protein</fullName>
    </recommendedName>
</protein>
<dbReference type="InterPro" id="IPR036291">
    <property type="entry name" value="NAD(P)-bd_dom_sf"/>
</dbReference>
<evidence type="ECO:0000313" key="6">
    <source>
        <dbReference type="EMBL" id="KKL76102.1"/>
    </source>
</evidence>
<dbReference type="GO" id="GO:0042732">
    <property type="term" value="P:D-xylose metabolic process"/>
    <property type="evidence" value="ECO:0007669"/>
    <property type="project" value="InterPro"/>
</dbReference>
<dbReference type="InterPro" id="IPR044516">
    <property type="entry name" value="UXS-like"/>
</dbReference>
<dbReference type="AlphaFoldDB" id="A0A0F9HLR0"/>
<evidence type="ECO:0000256" key="2">
    <source>
        <dbReference type="ARBA" id="ARBA00022793"/>
    </source>
</evidence>
<keyword evidence="4" id="KW-0456">Lyase</keyword>
<sequence length="182" mass="19938">MSSLDPIVREDLARVAAAKLPWELLRGRTVLITGASGFLPRYMVETLLLLNDSLPGSPCKVLALVRNEAKARERFAHHLGRTDLELLVQDVCRPINVGRHDVDFIIHAASQASPKHYSTDPVGTFDANTLGTHNMLSLARERQAASVLFFSSAEVYGRPADDSLPLTEDTCGQVDPMSVRSC</sequence>
<organism evidence="6">
    <name type="scientific">marine sediment metagenome</name>
    <dbReference type="NCBI Taxonomy" id="412755"/>
    <lineage>
        <taxon>unclassified sequences</taxon>
        <taxon>metagenomes</taxon>
        <taxon>ecological metagenomes</taxon>
    </lineage>
</organism>
<comment type="caution">
    <text evidence="6">The sequence shown here is derived from an EMBL/GenBank/DDBJ whole genome shotgun (WGS) entry which is preliminary data.</text>
</comment>
<evidence type="ECO:0000256" key="1">
    <source>
        <dbReference type="ARBA" id="ARBA00001911"/>
    </source>
</evidence>
<dbReference type="SUPFAM" id="SSF51735">
    <property type="entry name" value="NAD(P)-binding Rossmann-fold domains"/>
    <property type="match status" value="1"/>
</dbReference>
<comment type="cofactor">
    <cofactor evidence="1">
        <name>NAD(+)</name>
        <dbReference type="ChEBI" id="CHEBI:57540"/>
    </cofactor>
</comment>
<evidence type="ECO:0000256" key="3">
    <source>
        <dbReference type="ARBA" id="ARBA00023027"/>
    </source>
</evidence>
<evidence type="ECO:0000256" key="4">
    <source>
        <dbReference type="ARBA" id="ARBA00023239"/>
    </source>
</evidence>
<keyword evidence="3" id="KW-0520">NAD</keyword>
<feature type="domain" description="NAD-dependent epimerase/dehydratase" evidence="5">
    <location>
        <begin position="30"/>
        <end position="176"/>
    </location>
</feature>